<protein>
    <submittedName>
        <fullName evidence="2 3">Protein N-terminal asparagine amidohydrolase isoform X1</fullName>
    </submittedName>
</protein>
<dbReference type="AlphaFoldDB" id="A0A6P9A165"/>
<reference evidence="2 3" key="1">
    <citation type="submission" date="2025-04" db="UniProtKB">
        <authorList>
            <consortium name="RefSeq"/>
        </authorList>
    </citation>
    <scope>IDENTIFICATION</scope>
    <source>
        <tissue evidence="2 3">Total insect</tissue>
    </source>
</reference>
<gene>
    <name evidence="2 3 4" type="primary">LOC117651286</name>
</gene>
<dbReference type="KEGG" id="tpal:117651286"/>
<proteinExistence type="predicted"/>
<dbReference type="InterPro" id="IPR026750">
    <property type="entry name" value="NTAN1"/>
</dbReference>
<dbReference type="PANTHER" id="PTHR12498:SF0">
    <property type="entry name" value="PROTEIN N-TERMINAL ASPARAGINE AMIDOHYDROLASE"/>
    <property type="match status" value="1"/>
</dbReference>
<dbReference type="Pfam" id="PF14736">
    <property type="entry name" value="N_Asn_amidohyd"/>
    <property type="match status" value="1"/>
</dbReference>
<dbReference type="GO" id="GO:0006511">
    <property type="term" value="P:ubiquitin-dependent protein catabolic process"/>
    <property type="evidence" value="ECO:0007669"/>
    <property type="project" value="TreeGrafter"/>
</dbReference>
<dbReference type="RefSeq" id="XP_034251044.1">
    <property type="nucleotide sequence ID" value="XM_034395153.1"/>
</dbReference>
<dbReference type="GeneID" id="117651286"/>
<dbReference type="PANTHER" id="PTHR12498">
    <property type="entry name" value="N-TERMINAL ASPARAGINE AMIDOHYDROLASE"/>
    <property type="match status" value="1"/>
</dbReference>
<organism evidence="4">
    <name type="scientific">Thrips palmi</name>
    <name type="common">Melon thrips</name>
    <dbReference type="NCBI Taxonomy" id="161013"/>
    <lineage>
        <taxon>Eukaryota</taxon>
        <taxon>Metazoa</taxon>
        <taxon>Ecdysozoa</taxon>
        <taxon>Arthropoda</taxon>
        <taxon>Hexapoda</taxon>
        <taxon>Insecta</taxon>
        <taxon>Pterygota</taxon>
        <taxon>Neoptera</taxon>
        <taxon>Paraneoptera</taxon>
        <taxon>Thysanoptera</taxon>
        <taxon>Terebrantia</taxon>
        <taxon>Thripoidea</taxon>
        <taxon>Thripidae</taxon>
        <taxon>Thrips</taxon>
    </lineage>
</organism>
<sequence>MVLCVNRSALEEAPPDMATLFHMHPGYRDSAALLISIPTKVVGPAGLLYVIERELAATVPQDKNVNILGSDNATTCIIVVLRHTGSGAVGITHLHSVGSEDGVVTLIERVRELSVGFPEGRLELNLIGGFADSRNYSEGVFQNIMHAFHKQPLEVDLILACVGEANTTVREGIRWPFICGVGVNIKTGEIFPATFPDRGPELSLRCARHLTGGHQAKVLDVYDCSMGLHRIGPFNYEPLRGVDLWLEQSDEFILQHLSTSPEVETPYFSSMIRQTLKYIQDHPFPAVTVFRDNRPHYYKRDEMTGFWVPFRF</sequence>
<dbReference type="CTD" id="123803"/>
<accession>A0A6P9A165</accession>
<evidence type="ECO:0000313" key="2">
    <source>
        <dbReference type="RefSeq" id="XP_034251041.1"/>
    </source>
</evidence>
<evidence type="ECO:0000313" key="4">
    <source>
        <dbReference type="RefSeq" id="XP_034251044.1"/>
    </source>
</evidence>
<dbReference type="RefSeq" id="XP_034251041.1">
    <property type="nucleotide sequence ID" value="XM_034395150.1"/>
</dbReference>
<dbReference type="OrthoDB" id="539995at2759"/>
<name>A0A6P9A165_THRPL</name>
<dbReference type="GO" id="GO:0005634">
    <property type="term" value="C:nucleus"/>
    <property type="evidence" value="ECO:0007669"/>
    <property type="project" value="TreeGrafter"/>
</dbReference>
<dbReference type="RefSeq" id="XP_034251042.1">
    <property type="nucleotide sequence ID" value="XM_034395151.1"/>
</dbReference>
<dbReference type="Proteomes" id="UP000515158">
    <property type="component" value="Unplaced"/>
</dbReference>
<evidence type="ECO:0000313" key="3">
    <source>
        <dbReference type="RefSeq" id="XP_034251042.1"/>
    </source>
</evidence>
<keyword evidence="1" id="KW-1185">Reference proteome</keyword>
<dbReference type="GO" id="GO:0008418">
    <property type="term" value="F:protein-N-terminal asparagine amidohydrolase activity"/>
    <property type="evidence" value="ECO:0007669"/>
    <property type="project" value="InterPro"/>
</dbReference>
<evidence type="ECO:0000313" key="1">
    <source>
        <dbReference type="Proteomes" id="UP000515158"/>
    </source>
</evidence>